<dbReference type="InterPro" id="IPR009057">
    <property type="entry name" value="Homeodomain-like_sf"/>
</dbReference>
<evidence type="ECO:0000256" key="3">
    <source>
        <dbReference type="ARBA" id="ARBA00023163"/>
    </source>
</evidence>
<dbReference type="PROSITE" id="PS01081">
    <property type="entry name" value="HTH_TETR_1"/>
    <property type="match status" value="1"/>
</dbReference>
<dbReference type="EMBL" id="RZIJ01000003">
    <property type="protein sequence ID" value="RUQ74614.1"/>
    <property type="molecule type" value="Genomic_DNA"/>
</dbReference>
<dbReference type="SUPFAM" id="SSF48498">
    <property type="entry name" value="Tetracyclin repressor-like, C-terminal domain"/>
    <property type="match status" value="1"/>
</dbReference>
<dbReference type="Gene3D" id="1.10.10.60">
    <property type="entry name" value="Homeodomain-like"/>
    <property type="match status" value="1"/>
</dbReference>
<dbReference type="SUPFAM" id="SSF46689">
    <property type="entry name" value="Homeodomain-like"/>
    <property type="match status" value="1"/>
</dbReference>
<evidence type="ECO:0000259" key="5">
    <source>
        <dbReference type="PROSITE" id="PS50977"/>
    </source>
</evidence>
<dbReference type="AlphaFoldDB" id="A0A433JD02"/>
<dbReference type="InterPro" id="IPR039536">
    <property type="entry name" value="TetR_C_Proteobacteria"/>
</dbReference>
<dbReference type="GO" id="GO:0000976">
    <property type="term" value="F:transcription cis-regulatory region binding"/>
    <property type="evidence" value="ECO:0007669"/>
    <property type="project" value="TreeGrafter"/>
</dbReference>
<dbReference type="InterPro" id="IPR023772">
    <property type="entry name" value="DNA-bd_HTH_TetR-type_CS"/>
</dbReference>
<dbReference type="InterPro" id="IPR001647">
    <property type="entry name" value="HTH_TetR"/>
</dbReference>
<sequence>MRNAAGPKSMVAESTVSDEARMSTLVAPTPEAGSKPAQILEAAGALFLENGYGAVSMDAVSKKANVSKATLYAHFGSKDELFRAMIACECASSALANVLEEARQLPVAEGLRMIGLKFALFVTSPKALAMYRVILGEAHRFPELARAFHESGPAITFTQVSGFLAEAVRKGELAIPDVEMATHQFFGLVKANLHMRFLLCLEDRPNREKMERFIDSAVALFVKGYAPPAAP</sequence>
<keyword evidence="7" id="KW-1185">Reference proteome</keyword>
<gene>
    <name evidence="6" type="ORF">EJ913_06140</name>
</gene>
<evidence type="ECO:0000313" key="7">
    <source>
        <dbReference type="Proteomes" id="UP000280346"/>
    </source>
</evidence>
<feature type="domain" description="HTH tetR-type" evidence="5">
    <location>
        <begin position="33"/>
        <end position="93"/>
    </location>
</feature>
<comment type="caution">
    <text evidence="6">The sequence shown here is derived from an EMBL/GenBank/DDBJ whole genome shotgun (WGS) entry which is preliminary data.</text>
</comment>
<organism evidence="6 7">
    <name type="scientific">Azospirillum doebereinerae</name>
    <dbReference type="NCBI Taxonomy" id="92933"/>
    <lineage>
        <taxon>Bacteria</taxon>
        <taxon>Pseudomonadati</taxon>
        <taxon>Pseudomonadota</taxon>
        <taxon>Alphaproteobacteria</taxon>
        <taxon>Rhodospirillales</taxon>
        <taxon>Azospirillaceae</taxon>
        <taxon>Azospirillum</taxon>
    </lineage>
</organism>
<dbReference type="Pfam" id="PF00440">
    <property type="entry name" value="TetR_N"/>
    <property type="match status" value="1"/>
</dbReference>
<keyword evidence="2 4" id="KW-0238">DNA-binding</keyword>
<evidence type="ECO:0000256" key="4">
    <source>
        <dbReference type="PROSITE-ProRule" id="PRU00335"/>
    </source>
</evidence>
<dbReference type="Gene3D" id="1.10.357.10">
    <property type="entry name" value="Tetracycline Repressor, domain 2"/>
    <property type="match status" value="1"/>
</dbReference>
<feature type="DNA-binding region" description="H-T-H motif" evidence="4">
    <location>
        <begin position="56"/>
        <end position="75"/>
    </location>
</feature>
<dbReference type="FunFam" id="1.10.10.60:FF:000141">
    <property type="entry name" value="TetR family transcriptional regulator"/>
    <property type="match status" value="1"/>
</dbReference>
<accession>A0A433JD02</accession>
<dbReference type="GO" id="GO:0003700">
    <property type="term" value="F:DNA-binding transcription factor activity"/>
    <property type="evidence" value="ECO:0007669"/>
    <property type="project" value="TreeGrafter"/>
</dbReference>
<dbReference type="InterPro" id="IPR036271">
    <property type="entry name" value="Tet_transcr_reg_TetR-rel_C_sf"/>
</dbReference>
<evidence type="ECO:0000256" key="1">
    <source>
        <dbReference type="ARBA" id="ARBA00023015"/>
    </source>
</evidence>
<dbReference type="Proteomes" id="UP000280346">
    <property type="component" value="Unassembled WGS sequence"/>
</dbReference>
<keyword evidence="1" id="KW-0805">Transcription regulation</keyword>
<name>A0A433JD02_9PROT</name>
<proteinExistence type="predicted"/>
<evidence type="ECO:0000313" key="6">
    <source>
        <dbReference type="EMBL" id="RUQ74614.1"/>
    </source>
</evidence>
<dbReference type="PANTHER" id="PTHR30055:SF146">
    <property type="entry name" value="HTH-TYPE TRANSCRIPTIONAL DUAL REGULATOR CECR"/>
    <property type="match status" value="1"/>
</dbReference>
<dbReference type="PROSITE" id="PS50977">
    <property type="entry name" value="HTH_TETR_2"/>
    <property type="match status" value="1"/>
</dbReference>
<dbReference type="Pfam" id="PF14246">
    <property type="entry name" value="TetR_C_7"/>
    <property type="match status" value="1"/>
</dbReference>
<protein>
    <submittedName>
        <fullName evidence="6">TetR/AcrR family transcriptional regulator</fullName>
    </submittedName>
</protein>
<keyword evidence="3" id="KW-0804">Transcription</keyword>
<reference evidence="6 7" key="1">
    <citation type="submission" date="2018-12" db="EMBL/GenBank/DDBJ databases">
        <authorList>
            <person name="Yang Y."/>
        </authorList>
    </citation>
    <scope>NUCLEOTIDE SEQUENCE [LARGE SCALE GENOMIC DNA]</scope>
    <source>
        <strain evidence="6 7">GSF71</strain>
    </source>
</reference>
<dbReference type="PANTHER" id="PTHR30055">
    <property type="entry name" value="HTH-TYPE TRANSCRIPTIONAL REGULATOR RUTR"/>
    <property type="match status" value="1"/>
</dbReference>
<dbReference type="PRINTS" id="PR00455">
    <property type="entry name" value="HTHTETR"/>
</dbReference>
<evidence type="ECO:0000256" key="2">
    <source>
        <dbReference type="ARBA" id="ARBA00023125"/>
    </source>
</evidence>
<dbReference type="InterPro" id="IPR050109">
    <property type="entry name" value="HTH-type_TetR-like_transc_reg"/>
</dbReference>
<dbReference type="OrthoDB" id="9816431at2"/>